<comment type="subcellular location">
    <subcellularLocation>
        <location evidence="12">Nucleus</location>
    </subcellularLocation>
    <subcellularLocation>
        <location evidence="12">Mitochondrion</location>
    </subcellularLocation>
</comment>
<keyword evidence="1 12" id="KW-0547">Nucleotide-binding</keyword>
<comment type="cofactor">
    <cofactor evidence="12">
        <name>Mg(2+)</name>
        <dbReference type="ChEBI" id="CHEBI:18420"/>
    </cofactor>
</comment>
<dbReference type="Proteomes" id="UP000604273">
    <property type="component" value="Unassembled WGS sequence"/>
</dbReference>
<proteinExistence type="inferred from homology"/>
<keyword evidence="2 12" id="KW-0227">DNA damage</keyword>
<evidence type="ECO:0000256" key="9">
    <source>
        <dbReference type="ARBA" id="ARBA00023204"/>
    </source>
</evidence>
<keyword evidence="4 12" id="KW-0347">Helicase</keyword>
<dbReference type="GO" id="GO:0043139">
    <property type="term" value="F:5'-3' DNA helicase activity"/>
    <property type="evidence" value="ECO:0007669"/>
    <property type="project" value="UniProtKB-UniRule"/>
</dbReference>
<dbReference type="GO" id="GO:0006281">
    <property type="term" value="P:DNA repair"/>
    <property type="evidence" value="ECO:0007669"/>
    <property type="project" value="UniProtKB-UniRule"/>
</dbReference>
<evidence type="ECO:0000256" key="4">
    <source>
        <dbReference type="ARBA" id="ARBA00022806"/>
    </source>
</evidence>
<dbReference type="PANTHER" id="PTHR47642">
    <property type="entry name" value="ATP-DEPENDENT DNA HELICASE"/>
    <property type="match status" value="1"/>
</dbReference>
<dbReference type="InterPro" id="IPR051055">
    <property type="entry name" value="PIF1_helicase"/>
</dbReference>
<dbReference type="InterPro" id="IPR003593">
    <property type="entry name" value="AAA+_ATPase"/>
</dbReference>
<keyword evidence="9 12" id="KW-0234">DNA repair</keyword>
<keyword evidence="15" id="KW-1185">Reference proteome</keyword>
<dbReference type="GO" id="GO:0000723">
    <property type="term" value="P:telomere maintenance"/>
    <property type="evidence" value="ECO:0007669"/>
    <property type="project" value="InterPro"/>
</dbReference>
<evidence type="ECO:0000259" key="13">
    <source>
        <dbReference type="SMART" id="SM00382"/>
    </source>
</evidence>
<dbReference type="InterPro" id="IPR027417">
    <property type="entry name" value="P-loop_NTPase"/>
</dbReference>
<keyword evidence="5 12" id="KW-0067">ATP-binding</keyword>
<reference evidence="14" key="1">
    <citation type="journal article" date="2020" name="BMC Genomics">
        <title>Correction to: Identification and distribution of gene clusters required for synthesis of sphingolipid metabolism inhibitors in diverse species of the filamentous fungus Fusarium.</title>
        <authorList>
            <person name="Kim H.S."/>
            <person name="Lohmar J.M."/>
            <person name="Busman M."/>
            <person name="Brown D.W."/>
            <person name="Naumann T.A."/>
            <person name="Divon H.H."/>
            <person name="Lysoe E."/>
            <person name="Uhlig S."/>
            <person name="Proctor R.H."/>
        </authorList>
    </citation>
    <scope>NUCLEOTIDE SEQUENCE</scope>
    <source>
        <strain evidence="14">NRRL 45417</strain>
    </source>
</reference>
<evidence type="ECO:0000256" key="5">
    <source>
        <dbReference type="ARBA" id="ARBA00022840"/>
    </source>
</evidence>
<evidence type="ECO:0000256" key="1">
    <source>
        <dbReference type="ARBA" id="ARBA00022741"/>
    </source>
</evidence>
<comment type="function">
    <text evidence="12">DNA-dependent ATPase and 5'-3' DNA helicase required for the maintenance of both mitochondrial and nuclear genome stability.</text>
</comment>
<dbReference type="HAMAP" id="MF_03176">
    <property type="entry name" value="PIF1"/>
    <property type="match status" value="1"/>
</dbReference>
<dbReference type="OrthoDB" id="432234at2759"/>
<organism evidence="14 15">
    <name type="scientific">Fusarium gaditjirri</name>
    <dbReference type="NCBI Taxonomy" id="282569"/>
    <lineage>
        <taxon>Eukaryota</taxon>
        <taxon>Fungi</taxon>
        <taxon>Dikarya</taxon>
        <taxon>Ascomycota</taxon>
        <taxon>Pezizomycotina</taxon>
        <taxon>Sordariomycetes</taxon>
        <taxon>Hypocreomycetidae</taxon>
        <taxon>Hypocreales</taxon>
        <taxon>Nectriaceae</taxon>
        <taxon>Fusarium</taxon>
        <taxon>Fusarium nisikadoi species complex</taxon>
    </lineage>
</organism>
<dbReference type="InterPro" id="IPR048293">
    <property type="entry name" value="PIF1_RRM3_pfh1"/>
</dbReference>
<comment type="similarity">
    <text evidence="12">Belongs to the helicase family. PIF1 subfamily.</text>
</comment>
<sequence>MSLLWTRRIRITYGARSLAQTGPLVSEGQTAHWRFCPPFMYLFTTSSLAKKSSKRGHKAALKHRLGLLRKIENHLYSDQESLNKEQRTVFDLVVNRGESIFFTGPAGTGKSVLLKRIIRSLATKHLGESKRVGVTASTGLAAQNIGGTTLHRFAGIGLGQAPTQKLIDDVLGDKFKLKRWMDVHVLIVDEISMIDCVLFDKLDAIARAVRNPDLPFGGIQLVLSGDFFQLPPVRKGSDDGSPRFCFESKTWNHAIQHTINLDQIYRQRDPEFTVMLNQIREGRLSPVTIEKFGKLHRPIADDGVEATELFPLRHEADRANLRRLQNINGVAHSYTAEDGGIIKNPDTRKMMLSDCIAPEYLTLKKGAQVMLTQNIDKTLVNGSQGYIIGFSTEDSFLHYPWDDVDTNSSIVSPPTFDKMMDERLPLYPVVRFVHGGNKRTHLCKPMEWAVERWVPDPVAEDGWVVEKLATRIQVPLLLAWALSIHKAQGQTLNRVKVDLDRVFETGQAYVALSRATSQEGLQVLNFDANKVTVHPKAKAFYESLLKKEKI</sequence>
<dbReference type="GO" id="GO:0016787">
    <property type="term" value="F:hydrolase activity"/>
    <property type="evidence" value="ECO:0007669"/>
    <property type="project" value="UniProtKB-KW"/>
</dbReference>
<dbReference type="InterPro" id="IPR010285">
    <property type="entry name" value="DNA_helicase_pif1-like_DEAD"/>
</dbReference>
<dbReference type="EC" id="5.6.2.3" evidence="12"/>
<evidence type="ECO:0000256" key="11">
    <source>
        <dbReference type="ARBA" id="ARBA00023242"/>
    </source>
</evidence>
<evidence type="ECO:0000256" key="3">
    <source>
        <dbReference type="ARBA" id="ARBA00022801"/>
    </source>
</evidence>
<dbReference type="GO" id="GO:0005739">
    <property type="term" value="C:mitochondrion"/>
    <property type="evidence" value="ECO:0007669"/>
    <property type="project" value="UniProtKB-SubCell"/>
</dbReference>
<feature type="binding site" evidence="12">
    <location>
        <begin position="104"/>
        <end position="111"/>
    </location>
    <ligand>
        <name>ATP</name>
        <dbReference type="ChEBI" id="CHEBI:30616"/>
    </ligand>
</feature>
<dbReference type="Gene3D" id="3.40.50.300">
    <property type="entry name" value="P-loop containing nucleotide triphosphate hydrolases"/>
    <property type="match status" value="1"/>
</dbReference>
<keyword evidence="6 12" id="KW-0238">DNA-binding</keyword>
<keyword evidence="7 12" id="KW-0496">Mitochondrion</keyword>
<feature type="domain" description="AAA+ ATPase" evidence="13">
    <location>
        <begin position="96"/>
        <end position="226"/>
    </location>
</feature>
<keyword evidence="8 12" id="KW-0233">DNA recombination</keyword>
<evidence type="ECO:0000313" key="15">
    <source>
        <dbReference type="Proteomes" id="UP000604273"/>
    </source>
</evidence>
<reference evidence="14" key="2">
    <citation type="submission" date="2020-05" db="EMBL/GenBank/DDBJ databases">
        <authorList>
            <person name="Kim H.-S."/>
            <person name="Proctor R.H."/>
            <person name="Brown D.W."/>
        </authorList>
    </citation>
    <scope>NUCLEOTIDE SEQUENCE</scope>
    <source>
        <strain evidence="14">NRRL 45417</strain>
    </source>
</reference>
<evidence type="ECO:0000256" key="6">
    <source>
        <dbReference type="ARBA" id="ARBA00023125"/>
    </source>
</evidence>
<evidence type="ECO:0000313" key="14">
    <source>
        <dbReference type="EMBL" id="KAF4951195.1"/>
    </source>
</evidence>
<dbReference type="EMBL" id="JABFAI010000186">
    <property type="protein sequence ID" value="KAF4951195.1"/>
    <property type="molecule type" value="Genomic_DNA"/>
</dbReference>
<keyword evidence="11 12" id="KW-0539">Nucleus</keyword>
<keyword evidence="3 12" id="KW-0378">Hydrolase</keyword>
<evidence type="ECO:0000256" key="10">
    <source>
        <dbReference type="ARBA" id="ARBA00023235"/>
    </source>
</evidence>
<evidence type="ECO:0000256" key="8">
    <source>
        <dbReference type="ARBA" id="ARBA00023172"/>
    </source>
</evidence>
<comment type="catalytic activity">
    <reaction evidence="12">
        <text>ATP + H2O = ADP + phosphate + H(+)</text>
        <dbReference type="Rhea" id="RHEA:13065"/>
        <dbReference type="ChEBI" id="CHEBI:15377"/>
        <dbReference type="ChEBI" id="CHEBI:15378"/>
        <dbReference type="ChEBI" id="CHEBI:30616"/>
        <dbReference type="ChEBI" id="CHEBI:43474"/>
        <dbReference type="ChEBI" id="CHEBI:456216"/>
        <dbReference type="EC" id="5.6.2.3"/>
    </reaction>
</comment>
<dbReference type="InterPro" id="IPR049163">
    <property type="entry name" value="Pif1-like_2B_dom"/>
</dbReference>
<dbReference type="CDD" id="cd18037">
    <property type="entry name" value="DEXSc_Pif1_like"/>
    <property type="match status" value="1"/>
</dbReference>
<keyword evidence="10 12" id="KW-0413">Isomerase</keyword>
<evidence type="ECO:0000256" key="2">
    <source>
        <dbReference type="ARBA" id="ARBA00022763"/>
    </source>
</evidence>
<name>A0A8H4T4I9_9HYPO</name>
<dbReference type="SMART" id="SM00382">
    <property type="entry name" value="AAA"/>
    <property type="match status" value="1"/>
</dbReference>
<evidence type="ECO:0000256" key="7">
    <source>
        <dbReference type="ARBA" id="ARBA00023128"/>
    </source>
</evidence>
<comment type="caution">
    <text evidence="14">The sequence shown here is derived from an EMBL/GenBank/DDBJ whole genome shotgun (WGS) entry which is preliminary data.</text>
</comment>
<dbReference type="GO" id="GO:0006310">
    <property type="term" value="P:DNA recombination"/>
    <property type="evidence" value="ECO:0007669"/>
    <property type="project" value="UniProtKB-UniRule"/>
</dbReference>
<dbReference type="AlphaFoldDB" id="A0A8H4T4I9"/>
<comment type="subunit">
    <text evidence="12">Monomer.</text>
</comment>
<dbReference type="PANTHER" id="PTHR47642:SF5">
    <property type="entry name" value="ATP-DEPENDENT DNA HELICASE"/>
    <property type="match status" value="1"/>
</dbReference>
<dbReference type="Pfam" id="PF21530">
    <property type="entry name" value="Pif1_2B_dom"/>
    <property type="match status" value="1"/>
</dbReference>
<evidence type="ECO:0000256" key="12">
    <source>
        <dbReference type="HAMAP-Rule" id="MF_03176"/>
    </source>
</evidence>
<gene>
    <name evidence="12" type="primary">PIF1</name>
    <name evidence="14" type="ORF">FGADI_7686</name>
</gene>
<feature type="DNA-binding region" evidence="12">
    <location>
        <begin position="507"/>
        <end position="526"/>
    </location>
</feature>
<accession>A0A8H4T4I9</accession>
<dbReference type="GO" id="GO:0005524">
    <property type="term" value="F:ATP binding"/>
    <property type="evidence" value="ECO:0007669"/>
    <property type="project" value="UniProtKB-UniRule"/>
</dbReference>
<dbReference type="GO" id="GO:0005634">
    <property type="term" value="C:nucleus"/>
    <property type="evidence" value="ECO:0007669"/>
    <property type="project" value="UniProtKB-SubCell"/>
</dbReference>
<dbReference type="SUPFAM" id="SSF52540">
    <property type="entry name" value="P-loop containing nucleoside triphosphate hydrolases"/>
    <property type="match status" value="2"/>
</dbReference>
<dbReference type="CDD" id="cd18809">
    <property type="entry name" value="SF1_C_RecD"/>
    <property type="match status" value="1"/>
</dbReference>
<protein>
    <recommendedName>
        <fullName evidence="12">ATP-dependent DNA helicase PIF1</fullName>
        <ecNumber evidence="12">5.6.2.3</ecNumber>
    </recommendedName>
    <alternativeName>
        <fullName evidence="12">DNA 5'-3' helicase PIF1</fullName>
    </alternativeName>
    <alternativeName>
        <fullName evidence="12">DNA repair and recombination helicase PIF1</fullName>
    </alternativeName>
</protein>
<dbReference type="GO" id="GO:0003677">
    <property type="term" value="F:DNA binding"/>
    <property type="evidence" value="ECO:0007669"/>
    <property type="project" value="UniProtKB-KW"/>
</dbReference>
<dbReference type="Pfam" id="PF05970">
    <property type="entry name" value="PIF1"/>
    <property type="match status" value="1"/>
</dbReference>